<comment type="caution">
    <text evidence="2">The sequence shown here is derived from an EMBL/GenBank/DDBJ whole genome shotgun (WGS) entry which is preliminary data.</text>
</comment>
<reference evidence="2 3" key="1">
    <citation type="submission" date="2019-09" db="EMBL/GenBank/DDBJ databases">
        <title>Bird 10,000 Genomes (B10K) Project - Family phase.</title>
        <authorList>
            <person name="Zhang G."/>
        </authorList>
    </citation>
    <scope>NUCLEOTIDE SEQUENCE [LARGE SCALE GENOMIC DNA]</scope>
    <source>
        <strain evidence="2">B10K-DU-012-37</strain>
    </source>
</reference>
<dbReference type="InterPro" id="IPR026797">
    <property type="entry name" value="HAUS_6"/>
</dbReference>
<feature type="non-terminal residue" evidence="2">
    <location>
        <position position="75"/>
    </location>
</feature>
<dbReference type="OrthoDB" id="5575722at2759"/>
<dbReference type="Pfam" id="PF14661">
    <property type="entry name" value="HAUS6_N"/>
    <property type="match status" value="1"/>
</dbReference>
<evidence type="ECO:0000313" key="2">
    <source>
        <dbReference type="EMBL" id="NWU91956.1"/>
    </source>
</evidence>
<dbReference type="GO" id="GO:0051225">
    <property type="term" value="P:spindle assembly"/>
    <property type="evidence" value="ECO:0007669"/>
    <property type="project" value="InterPro"/>
</dbReference>
<evidence type="ECO:0000313" key="3">
    <source>
        <dbReference type="Proteomes" id="UP000544127"/>
    </source>
</evidence>
<name>A0A7K6ASI6_UPUEP</name>
<organism evidence="2 3">
    <name type="scientific">Upupa epops</name>
    <name type="common">Eurasian hoopoe</name>
    <dbReference type="NCBI Taxonomy" id="57439"/>
    <lineage>
        <taxon>Eukaryota</taxon>
        <taxon>Metazoa</taxon>
        <taxon>Chordata</taxon>
        <taxon>Craniata</taxon>
        <taxon>Vertebrata</taxon>
        <taxon>Euteleostomi</taxon>
        <taxon>Archelosauria</taxon>
        <taxon>Archosauria</taxon>
        <taxon>Dinosauria</taxon>
        <taxon>Saurischia</taxon>
        <taxon>Theropoda</taxon>
        <taxon>Coelurosauria</taxon>
        <taxon>Aves</taxon>
        <taxon>Neognathae</taxon>
        <taxon>Neoaves</taxon>
        <taxon>Telluraves</taxon>
        <taxon>Coraciimorphae</taxon>
        <taxon>Bucerotiformes</taxon>
        <taxon>Upupidae</taxon>
        <taxon>Upupa</taxon>
    </lineage>
</organism>
<dbReference type="GO" id="GO:0070652">
    <property type="term" value="C:HAUS complex"/>
    <property type="evidence" value="ECO:0007669"/>
    <property type="project" value="InterPro"/>
</dbReference>
<protein>
    <submittedName>
        <fullName evidence="2">HAUS6 protein</fullName>
    </submittedName>
</protein>
<sequence>GPKLVHLIYKFARYVMIEDMKKNSVGTDIPFAEAVKRTPSDVHMTEARCTIAYKKFVQIFQREDFVIQEYKKKAQ</sequence>
<proteinExistence type="predicted"/>
<evidence type="ECO:0000259" key="1">
    <source>
        <dbReference type="Pfam" id="PF14661"/>
    </source>
</evidence>
<feature type="non-terminal residue" evidence="2">
    <location>
        <position position="1"/>
    </location>
</feature>
<dbReference type="Proteomes" id="UP000544127">
    <property type="component" value="Unassembled WGS sequence"/>
</dbReference>
<dbReference type="GO" id="GO:0008017">
    <property type="term" value="F:microtubule binding"/>
    <property type="evidence" value="ECO:0007669"/>
    <property type="project" value="TreeGrafter"/>
</dbReference>
<dbReference type="PANTHER" id="PTHR16151">
    <property type="entry name" value="HAUS AUGMIN-LIKE COMPLEX SUBUNIT 6"/>
    <property type="match status" value="1"/>
</dbReference>
<gene>
    <name evidence="2" type="primary">Haus6_0</name>
    <name evidence="2" type="ORF">UPUEPO_R14958</name>
</gene>
<dbReference type="AlphaFoldDB" id="A0A7K6ASI6"/>
<feature type="domain" description="HAUS augmin-like complex subunit 6 N-terminal" evidence="1">
    <location>
        <begin position="1"/>
        <end position="75"/>
    </location>
</feature>
<dbReference type="EMBL" id="VZRI01003807">
    <property type="protein sequence ID" value="NWU91956.1"/>
    <property type="molecule type" value="Genomic_DNA"/>
</dbReference>
<keyword evidence="3" id="KW-1185">Reference proteome</keyword>
<dbReference type="PANTHER" id="PTHR16151:SF2">
    <property type="entry name" value="HAUS AUGMIN-LIKE COMPLEX SUBUNIT 6"/>
    <property type="match status" value="1"/>
</dbReference>
<dbReference type="InterPro" id="IPR028163">
    <property type="entry name" value="HAUS_6_N"/>
</dbReference>
<dbReference type="GO" id="GO:1990498">
    <property type="term" value="C:mitotic spindle microtubule"/>
    <property type="evidence" value="ECO:0007669"/>
    <property type="project" value="TreeGrafter"/>
</dbReference>
<accession>A0A7K6ASI6</accession>